<evidence type="ECO:0008006" key="7">
    <source>
        <dbReference type="Google" id="ProtNLM"/>
    </source>
</evidence>
<evidence type="ECO:0000256" key="3">
    <source>
        <dbReference type="ARBA" id="ARBA00022989"/>
    </source>
</evidence>
<reference evidence="5" key="1">
    <citation type="journal article" date="2019" name="Environ. Microbiol.">
        <title>Fungal ecological strategies reflected in gene transcription - a case study of two litter decomposers.</title>
        <authorList>
            <person name="Barbi F."/>
            <person name="Kohler A."/>
            <person name="Barry K."/>
            <person name="Baskaran P."/>
            <person name="Daum C."/>
            <person name="Fauchery L."/>
            <person name="Ihrmark K."/>
            <person name="Kuo A."/>
            <person name="LaButti K."/>
            <person name="Lipzen A."/>
            <person name="Morin E."/>
            <person name="Grigoriev I.V."/>
            <person name="Henrissat B."/>
            <person name="Lindahl B."/>
            <person name="Martin F."/>
        </authorList>
    </citation>
    <scope>NUCLEOTIDE SEQUENCE</scope>
    <source>
        <strain evidence="5">JB14</strain>
    </source>
</reference>
<dbReference type="Proteomes" id="UP000799118">
    <property type="component" value="Unassembled WGS sequence"/>
</dbReference>
<dbReference type="InterPro" id="IPR036412">
    <property type="entry name" value="HAD-like_sf"/>
</dbReference>
<dbReference type="AlphaFoldDB" id="A0A6A4H5P3"/>
<dbReference type="GO" id="GO:0005524">
    <property type="term" value="F:ATP binding"/>
    <property type="evidence" value="ECO:0007669"/>
    <property type="project" value="InterPro"/>
</dbReference>
<accession>A0A6A4H5P3</accession>
<dbReference type="GO" id="GO:0016887">
    <property type="term" value="F:ATP hydrolysis activity"/>
    <property type="evidence" value="ECO:0007669"/>
    <property type="project" value="InterPro"/>
</dbReference>
<dbReference type="OrthoDB" id="3058682at2759"/>
<keyword evidence="4" id="KW-0472">Membrane</keyword>
<dbReference type="Gene3D" id="1.20.1110.10">
    <property type="entry name" value="Calcium-transporting ATPase, transmembrane domain"/>
    <property type="match status" value="1"/>
</dbReference>
<dbReference type="EMBL" id="ML769582">
    <property type="protein sequence ID" value="KAE9393023.1"/>
    <property type="molecule type" value="Genomic_DNA"/>
</dbReference>
<keyword evidence="3" id="KW-1133">Transmembrane helix</keyword>
<proteinExistence type="predicted"/>
<evidence type="ECO:0000256" key="4">
    <source>
        <dbReference type="ARBA" id="ARBA00023136"/>
    </source>
</evidence>
<dbReference type="InterPro" id="IPR001757">
    <property type="entry name" value="P_typ_ATPase"/>
</dbReference>
<dbReference type="InterPro" id="IPR023214">
    <property type="entry name" value="HAD_sf"/>
</dbReference>
<sequence>MFLISFLQLYVVVVSPFICLFPLSAFCPSLLFALSMLPSSLPLVILPRLVLVSSSSFNPVDKRTETTESTGKLKRVTKGMTGIIIELCSRNKTEELENKSKQKEPIGLLAIFDPPREDTKQTIDGAMALGVKGLGHLCAMTGDGANGAPVLSCANVGFAVEGATDAARGAADIVLTEPGLSTIVHAIRAVRFSVKLPLNSSTIVGNV</sequence>
<comment type="subcellular location">
    <subcellularLocation>
        <location evidence="1">Membrane</location>
        <topology evidence="1">Multi-pass membrane protein</topology>
    </subcellularLocation>
</comment>
<name>A0A6A4H5P3_9AGAR</name>
<evidence type="ECO:0000313" key="6">
    <source>
        <dbReference type="Proteomes" id="UP000799118"/>
    </source>
</evidence>
<dbReference type="Gene3D" id="3.40.1110.10">
    <property type="entry name" value="Calcium-transporting ATPase, cytoplasmic domain N"/>
    <property type="match status" value="1"/>
</dbReference>
<dbReference type="PANTHER" id="PTHR42861">
    <property type="entry name" value="CALCIUM-TRANSPORTING ATPASE"/>
    <property type="match status" value="1"/>
</dbReference>
<gene>
    <name evidence="5" type="ORF">BT96DRAFT_999824</name>
</gene>
<dbReference type="GO" id="GO:0006812">
    <property type="term" value="P:monoatomic cation transport"/>
    <property type="evidence" value="ECO:0007669"/>
    <property type="project" value="UniProtKB-ARBA"/>
</dbReference>
<evidence type="ECO:0000256" key="2">
    <source>
        <dbReference type="ARBA" id="ARBA00022692"/>
    </source>
</evidence>
<organism evidence="5 6">
    <name type="scientific">Gymnopus androsaceus JB14</name>
    <dbReference type="NCBI Taxonomy" id="1447944"/>
    <lineage>
        <taxon>Eukaryota</taxon>
        <taxon>Fungi</taxon>
        <taxon>Dikarya</taxon>
        <taxon>Basidiomycota</taxon>
        <taxon>Agaricomycotina</taxon>
        <taxon>Agaricomycetes</taxon>
        <taxon>Agaricomycetidae</taxon>
        <taxon>Agaricales</taxon>
        <taxon>Marasmiineae</taxon>
        <taxon>Omphalotaceae</taxon>
        <taxon>Gymnopus</taxon>
    </lineage>
</organism>
<protein>
    <recommendedName>
        <fullName evidence="7">HAD-like protein</fullName>
    </recommendedName>
</protein>
<dbReference type="GO" id="GO:0016020">
    <property type="term" value="C:membrane"/>
    <property type="evidence" value="ECO:0007669"/>
    <property type="project" value="UniProtKB-SubCell"/>
</dbReference>
<dbReference type="Gene3D" id="3.40.50.1000">
    <property type="entry name" value="HAD superfamily/HAD-like"/>
    <property type="match status" value="2"/>
</dbReference>
<dbReference type="PRINTS" id="PR00120">
    <property type="entry name" value="HATPASE"/>
</dbReference>
<evidence type="ECO:0000313" key="5">
    <source>
        <dbReference type="EMBL" id="KAE9393023.1"/>
    </source>
</evidence>
<keyword evidence="6" id="KW-1185">Reference proteome</keyword>
<keyword evidence="2" id="KW-0812">Transmembrane</keyword>
<dbReference type="SUPFAM" id="SSF56784">
    <property type="entry name" value="HAD-like"/>
    <property type="match status" value="1"/>
</dbReference>
<dbReference type="InterPro" id="IPR023299">
    <property type="entry name" value="ATPase_P-typ_cyto_dom_N"/>
</dbReference>
<evidence type="ECO:0000256" key="1">
    <source>
        <dbReference type="ARBA" id="ARBA00004141"/>
    </source>
</evidence>